<dbReference type="OrthoDB" id="464386at2"/>
<sequence>MRKLTALAAALAIGWSAPAMAQDLSFMLTNSTGVSVTAFHVSHTGTNSWEEDLLGGSYLPHGYEVEVFIADGRRTCMYDIRSEFADGDVVEDFDVDLCSLASYDLH</sequence>
<evidence type="ECO:0000313" key="3">
    <source>
        <dbReference type="Proteomes" id="UP000199412"/>
    </source>
</evidence>
<organism evidence="2 3">
    <name type="scientific">Rhodospira trueperi</name>
    <dbReference type="NCBI Taxonomy" id="69960"/>
    <lineage>
        <taxon>Bacteria</taxon>
        <taxon>Pseudomonadati</taxon>
        <taxon>Pseudomonadota</taxon>
        <taxon>Alphaproteobacteria</taxon>
        <taxon>Rhodospirillales</taxon>
        <taxon>Rhodospirillaceae</taxon>
        <taxon>Rhodospira</taxon>
    </lineage>
</organism>
<evidence type="ECO:0000256" key="1">
    <source>
        <dbReference type="SAM" id="SignalP"/>
    </source>
</evidence>
<keyword evidence="3" id="KW-1185">Reference proteome</keyword>
<evidence type="ECO:0008006" key="4">
    <source>
        <dbReference type="Google" id="ProtNLM"/>
    </source>
</evidence>
<keyword evidence="1" id="KW-0732">Signal</keyword>
<accession>A0A1G7FQI4</accession>
<feature type="signal peptide" evidence="1">
    <location>
        <begin position="1"/>
        <end position="21"/>
    </location>
</feature>
<name>A0A1G7FQI4_9PROT</name>
<dbReference type="AlphaFoldDB" id="A0A1G7FQI4"/>
<proteinExistence type="predicted"/>
<dbReference type="Proteomes" id="UP000199412">
    <property type="component" value="Unassembled WGS sequence"/>
</dbReference>
<dbReference type="EMBL" id="FNAP01000012">
    <property type="protein sequence ID" value="SDE78157.1"/>
    <property type="molecule type" value="Genomic_DNA"/>
</dbReference>
<protein>
    <recommendedName>
        <fullName evidence="4">Argininosuccinate lyase</fullName>
    </recommendedName>
</protein>
<evidence type="ECO:0000313" key="2">
    <source>
        <dbReference type="EMBL" id="SDE78157.1"/>
    </source>
</evidence>
<feature type="chain" id="PRO_5011689509" description="Argininosuccinate lyase" evidence="1">
    <location>
        <begin position="22"/>
        <end position="106"/>
    </location>
</feature>
<reference evidence="2 3" key="1">
    <citation type="submission" date="2016-10" db="EMBL/GenBank/DDBJ databases">
        <authorList>
            <person name="de Groot N.N."/>
        </authorList>
    </citation>
    <scope>NUCLEOTIDE SEQUENCE [LARGE SCALE GENOMIC DNA]</scope>
    <source>
        <strain evidence="2 3">ATCC 700224</strain>
    </source>
</reference>
<gene>
    <name evidence="2" type="ORF">SAMN05421720_11228</name>
</gene>
<dbReference type="RefSeq" id="WP_092787434.1">
    <property type="nucleotide sequence ID" value="NZ_FNAP01000012.1"/>
</dbReference>